<evidence type="ECO:0000313" key="2">
    <source>
        <dbReference type="EMBL" id="RXG83813.1"/>
    </source>
</evidence>
<keyword evidence="2" id="KW-0238">DNA-binding</keyword>
<dbReference type="GO" id="GO:0003677">
    <property type="term" value="F:DNA binding"/>
    <property type="evidence" value="ECO:0007669"/>
    <property type="project" value="UniProtKB-KW"/>
</dbReference>
<comment type="caution">
    <text evidence="2">The sequence shown here is derived from an EMBL/GenBank/DDBJ whole genome shotgun (WGS) entry which is preliminary data.</text>
</comment>
<proteinExistence type="predicted"/>
<protein>
    <submittedName>
        <fullName evidence="2">DNA-binding protein</fullName>
    </submittedName>
</protein>
<dbReference type="InterPro" id="IPR041657">
    <property type="entry name" value="HTH_17"/>
</dbReference>
<evidence type="ECO:0000259" key="1">
    <source>
        <dbReference type="Pfam" id="PF12728"/>
    </source>
</evidence>
<dbReference type="Proteomes" id="UP000290174">
    <property type="component" value="Unassembled WGS sequence"/>
</dbReference>
<accession>A0A4Q0Q5F8</accession>
<name>A0A4Q0Q5F8_9BRAD</name>
<dbReference type="EMBL" id="RKMK01000093">
    <property type="protein sequence ID" value="RXG83813.1"/>
    <property type="molecule type" value="Genomic_DNA"/>
</dbReference>
<gene>
    <name evidence="2" type="ORF">EAS61_40870</name>
</gene>
<dbReference type="AlphaFoldDB" id="A0A4Q0Q5F8"/>
<evidence type="ECO:0000313" key="3">
    <source>
        <dbReference type="Proteomes" id="UP000290174"/>
    </source>
</evidence>
<dbReference type="Gene3D" id="3.90.105.50">
    <property type="match status" value="1"/>
</dbReference>
<dbReference type="RefSeq" id="WP_128957344.1">
    <property type="nucleotide sequence ID" value="NZ_RKMK01000093.1"/>
</dbReference>
<feature type="domain" description="Helix-turn-helix" evidence="1">
    <location>
        <begin position="5"/>
        <end position="50"/>
    </location>
</feature>
<dbReference type="InterPro" id="IPR010093">
    <property type="entry name" value="SinI_DNA-bd"/>
</dbReference>
<dbReference type="Pfam" id="PF12728">
    <property type="entry name" value="HTH_17"/>
    <property type="match status" value="1"/>
</dbReference>
<reference evidence="2 3" key="1">
    <citation type="submission" date="2018-11" db="EMBL/GenBank/DDBJ databases">
        <title>Bradyrhizobium sp. nov., isolated from effective nodules of peanut in China.</title>
        <authorList>
            <person name="Li Y."/>
        </authorList>
    </citation>
    <scope>NUCLEOTIDE SEQUENCE [LARGE SCALE GENOMIC DNA]</scope>
    <source>
        <strain evidence="2 3">CCBAU 51770</strain>
    </source>
</reference>
<organism evidence="2 3">
    <name type="scientific">Bradyrhizobium zhanjiangense</name>
    <dbReference type="NCBI Taxonomy" id="1325107"/>
    <lineage>
        <taxon>Bacteria</taxon>
        <taxon>Pseudomonadati</taxon>
        <taxon>Pseudomonadota</taxon>
        <taxon>Alphaproteobacteria</taxon>
        <taxon>Hyphomicrobiales</taxon>
        <taxon>Nitrobacteraceae</taxon>
        <taxon>Bradyrhizobium</taxon>
    </lineage>
</organism>
<dbReference type="InterPro" id="IPR038148">
    <property type="entry name" value="Tn1545/Tn916_Xis"/>
</dbReference>
<sequence length="72" mass="7740">MKLAYSIVEACDLLSIGRTTLYQLIKAGDLQTRKVGRRTLIPAKSLDSFIGAVEQRDGRACGDGSADVSHDS</sequence>
<dbReference type="NCBIfam" id="TIGR01764">
    <property type="entry name" value="excise"/>
    <property type="match status" value="1"/>
</dbReference>